<dbReference type="CDD" id="cd05236">
    <property type="entry name" value="FAR-N_SDR_e"/>
    <property type="match status" value="1"/>
</dbReference>
<feature type="domain" description="Fatty acyl-CoA reductase C-terminal" evidence="11">
    <location>
        <begin position="360"/>
        <end position="452"/>
    </location>
</feature>
<dbReference type="AlphaFoldDB" id="A0AAV0XL47"/>
<dbReference type="EC" id="1.2.1.84" evidence="10"/>
<dbReference type="CDD" id="cd09071">
    <property type="entry name" value="FAR_C"/>
    <property type="match status" value="1"/>
</dbReference>
<dbReference type="Proteomes" id="UP001160148">
    <property type="component" value="Unassembled WGS sequence"/>
</dbReference>
<dbReference type="GO" id="GO:0035336">
    <property type="term" value="P:long-chain fatty-acyl-CoA metabolic process"/>
    <property type="evidence" value="ECO:0007669"/>
    <property type="project" value="TreeGrafter"/>
</dbReference>
<keyword evidence="5 10" id="KW-0521">NADP</keyword>
<feature type="domain" description="Thioester reductase (TE)" evidence="12">
    <location>
        <begin position="18"/>
        <end position="281"/>
    </location>
</feature>
<organism evidence="13 14">
    <name type="scientific">Macrosiphum euphorbiae</name>
    <name type="common">potato aphid</name>
    <dbReference type="NCBI Taxonomy" id="13131"/>
    <lineage>
        <taxon>Eukaryota</taxon>
        <taxon>Metazoa</taxon>
        <taxon>Ecdysozoa</taxon>
        <taxon>Arthropoda</taxon>
        <taxon>Hexapoda</taxon>
        <taxon>Insecta</taxon>
        <taxon>Pterygota</taxon>
        <taxon>Neoptera</taxon>
        <taxon>Paraneoptera</taxon>
        <taxon>Hemiptera</taxon>
        <taxon>Sternorrhyncha</taxon>
        <taxon>Aphidomorpha</taxon>
        <taxon>Aphidoidea</taxon>
        <taxon>Aphididae</taxon>
        <taxon>Macrosiphini</taxon>
        <taxon>Macrosiphum</taxon>
    </lineage>
</organism>
<dbReference type="Pfam" id="PF03015">
    <property type="entry name" value="Sterile"/>
    <property type="match status" value="1"/>
</dbReference>
<dbReference type="GO" id="GO:0016020">
    <property type="term" value="C:membrane"/>
    <property type="evidence" value="ECO:0007669"/>
    <property type="project" value="UniProtKB-SubCell"/>
</dbReference>
<evidence type="ECO:0000256" key="8">
    <source>
        <dbReference type="ARBA" id="ARBA00023136"/>
    </source>
</evidence>
<feature type="transmembrane region" description="Helical" evidence="10">
    <location>
        <begin position="339"/>
        <end position="360"/>
    </location>
</feature>
<keyword evidence="6 10" id="KW-1133">Transmembrane helix</keyword>
<accession>A0AAV0XL47</accession>
<comment type="function">
    <text evidence="10">Catalyzes the reduction of fatty acyl-CoA to fatty alcohols.</text>
</comment>
<dbReference type="InterPro" id="IPR013120">
    <property type="entry name" value="FAR_NAD-bd"/>
</dbReference>
<sequence>METAGGIAETFRNGTFLVTGSTGFLGKILVEKLLRSCNVKNIAILVRSKKGLDPSQRVADIYKQALFERLRNEKPDFMDKIKVIHGNIEEESLGLSTADRNWILENVNFVFHCAATVKFDEALELATKINIQGTNNLLTLAAQMKNLKGFVHVSTAYSHCPRNEIREQYYPTPVSAKELKNLMRKDDLSESKMLENWPNTYTFTKAITENMISTNENRLPISIFRPSIIGCTKSEPEPGWLENMNGPTGILTGAMVGFLRTMNIDTDKVTDIIPADYTANALISVMWDTVKRHEDCGYTKYEQPKIYNYVSSADSPLTWNEYIGGITEHYNVSPPLRSMWYGFLVAYTNLWIGMVLKFLLHRIPAAFVDFLLIISGKSPKMLKMYAKTEYMTGIIKLFITSQWKFDNSNSVKLLSSLSIEDRDQFEFGMVNFDWKSYIKSYYYGIRKHILKEEMSNLDKALSKNRKLYWLHKLCVVLFFYFILQLCWTCIKYISMGTQQNLVSHFYQIAQ</sequence>
<dbReference type="InterPro" id="IPR036291">
    <property type="entry name" value="NAD(P)-bd_dom_sf"/>
</dbReference>
<name>A0AAV0XL47_9HEMI</name>
<keyword evidence="3 10" id="KW-0444">Lipid biosynthesis</keyword>
<keyword evidence="14" id="KW-1185">Reference proteome</keyword>
<dbReference type="Gene3D" id="3.40.50.720">
    <property type="entry name" value="NAD(P)-binding Rossmann-like Domain"/>
    <property type="match status" value="1"/>
</dbReference>
<dbReference type="FunFam" id="3.40.50.720:FF:000143">
    <property type="entry name" value="Fatty acyl-CoA reductase"/>
    <property type="match status" value="1"/>
</dbReference>
<comment type="subcellular location">
    <subcellularLocation>
        <location evidence="1">Membrane</location>
        <topology evidence="1">Multi-pass membrane protein</topology>
    </subcellularLocation>
</comment>
<comment type="similarity">
    <text evidence="2 10">Belongs to the fatty acyl-CoA reductase family.</text>
</comment>
<dbReference type="EMBL" id="CARXXK010000005">
    <property type="protein sequence ID" value="CAI6368478.1"/>
    <property type="molecule type" value="Genomic_DNA"/>
</dbReference>
<evidence type="ECO:0000256" key="9">
    <source>
        <dbReference type="ARBA" id="ARBA00052530"/>
    </source>
</evidence>
<evidence type="ECO:0000256" key="6">
    <source>
        <dbReference type="ARBA" id="ARBA00022989"/>
    </source>
</evidence>
<evidence type="ECO:0000256" key="4">
    <source>
        <dbReference type="ARBA" id="ARBA00022692"/>
    </source>
</evidence>
<evidence type="ECO:0000256" key="3">
    <source>
        <dbReference type="ARBA" id="ARBA00022516"/>
    </source>
</evidence>
<protein>
    <recommendedName>
        <fullName evidence="10">Fatty acyl-CoA reductase</fullName>
        <ecNumber evidence="10">1.2.1.84</ecNumber>
    </recommendedName>
</protein>
<evidence type="ECO:0000256" key="5">
    <source>
        <dbReference type="ARBA" id="ARBA00022857"/>
    </source>
</evidence>
<gene>
    <name evidence="13" type="ORF">MEUPH1_LOCUS22832</name>
</gene>
<dbReference type="GO" id="GO:0102965">
    <property type="term" value="F:alcohol-forming long-chain fatty acyl-CoA reductase activity"/>
    <property type="evidence" value="ECO:0007669"/>
    <property type="project" value="UniProtKB-EC"/>
</dbReference>
<dbReference type="PANTHER" id="PTHR11011">
    <property type="entry name" value="MALE STERILITY PROTEIN 2-RELATED"/>
    <property type="match status" value="1"/>
</dbReference>
<evidence type="ECO:0000256" key="2">
    <source>
        <dbReference type="ARBA" id="ARBA00005928"/>
    </source>
</evidence>
<dbReference type="InterPro" id="IPR033640">
    <property type="entry name" value="FAR_C"/>
</dbReference>
<evidence type="ECO:0000313" key="13">
    <source>
        <dbReference type="EMBL" id="CAI6368478.1"/>
    </source>
</evidence>
<evidence type="ECO:0000256" key="10">
    <source>
        <dbReference type="RuleBase" id="RU363097"/>
    </source>
</evidence>
<dbReference type="GO" id="GO:0005777">
    <property type="term" value="C:peroxisome"/>
    <property type="evidence" value="ECO:0007669"/>
    <property type="project" value="TreeGrafter"/>
</dbReference>
<keyword evidence="7 10" id="KW-0443">Lipid metabolism</keyword>
<dbReference type="SUPFAM" id="SSF51735">
    <property type="entry name" value="NAD(P)-binding Rossmann-fold domains"/>
    <property type="match status" value="1"/>
</dbReference>
<keyword evidence="10" id="KW-0560">Oxidoreductase</keyword>
<comment type="catalytic activity">
    <reaction evidence="9 10">
        <text>a long-chain fatty acyl-CoA + 2 NADPH + 2 H(+) = a long-chain primary fatty alcohol + 2 NADP(+) + CoA</text>
        <dbReference type="Rhea" id="RHEA:52716"/>
        <dbReference type="ChEBI" id="CHEBI:15378"/>
        <dbReference type="ChEBI" id="CHEBI:57287"/>
        <dbReference type="ChEBI" id="CHEBI:57783"/>
        <dbReference type="ChEBI" id="CHEBI:58349"/>
        <dbReference type="ChEBI" id="CHEBI:77396"/>
        <dbReference type="ChEBI" id="CHEBI:83139"/>
        <dbReference type="EC" id="1.2.1.84"/>
    </reaction>
</comment>
<dbReference type="GO" id="GO:0080019">
    <property type="term" value="F:alcohol-forming very long-chain fatty acyl-CoA reductase activity"/>
    <property type="evidence" value="ECO:0007669"/>
    <property type="project" value="InterPro"/>
</dbReference>
<dbReference type="PANTHER" id="PTHR11011:SF60">
    <property type="entry name" value="FATTY ACYL-COA REDUCTASE-RELATED"/>
    <property type="match status" value="1"/>
</dbReference>
<evidence type="ECO:0000259" key="12">
    <source>
        <dbReference type="Pfam" id="PF07993"/>
    </source>
</evidence>
<keyword evidence="8 10" id="KW-0472">Membrane</keyword>
<evidence type="ECO:0000256" key="1">
    <source>
        <dbReference type="ARBA" id="ARBA00004141"/>
    </source>
</evidence>
<evidence type="ECO:0000313" key="14">
    <source>
        <dbReference type="Proteomes" id="UP001160148"/>
    </source>
</evidence>
<reference evidence="13 14" key="1">
    <citation type="submission" date="2023-01" db="EMBL/GenBank/DDBJ databases">
        <authorList>
            <person name="Whitehead M."/>
        </authorList>
    </citation>
    <scope>NUCLEOTIDE SEQUENCE [LARGE SCALE GENOMIC DNA]</scope>
</reference>
<comment type="caution">
    <text evidence="13">The sequence shown here is derived from an EMBL/GenBank/DDBJ whole genome shotgun (WGS) entry which is preliminary data.</text>
</comment>
<evidence type="ECO:0000256" key="7">
    <source>
        <dbReference type="ARBA" id="ARBA00023098"/>
    </source>
</evidence>
<evidence type="ECO:0000259" key="11">
    <source>
        <dbReference type="Pfam" id="PF03015"/>
    </source>
</evidence>
<feature type="transmembrane region" description="Helical" evidence="10">
    <location>
        <begin position="473"/>
        <end position="493"/>
    </location>
</feature>
<dbReference type="InterPro" id="IPR026055">
    <property type="entry name" value="FAR"/>
</dbReference>
<keyword evidence="4 10" id="KW-0812">Transmembrane</keyword>
<proteinExistence type="inferred from homology"/>
<dbReference type="Pfam" id="PF07993">
    <property type="entry name" value="NAD_binding_4"/>
    <property type="match status" value="1"/>
</dbReference>